<dbReference type="InterPro" id="IPR051837">
    <property type="entry name" value="SortingNexin/PXDomain-PKLike"/>
</dbReference>
<dbReference type="EMBL" id="QGKV02000832">
    <property type="protein sequence ID" value="KAF3550901.1"/>
    <property type="molecule type" value="Genomic_DNA"/>
</dbReference>
<evidence type="ECO:0000256" key="2">
    <source>
        <dbReference type="ARBA" id="ARBA00022490"/>
    </source>
</evidence>
<reference evidence="4 5" key="1">
    <citation type="journal article" date="2020" name="BMC Genomics">
        <title>Intraspecific diversification of the crop wild relative Brassica cretica Lam. using demographic model selection.</title>
        <authorList>
            <person name="Kioukis A."/>
            <person name="Michalopoulou V.A."/>
            <person name="Briers L."/>
            <person name="Pirintsos S."/>
            <person name="Studholme D.J."/>
            <person name="Pavlidis P."/>
            <person name="Sarris P.F."/>
        </authorList>
    </citation>
    <scope>NUCLEOTIDE SEQUENCE [LARGE SCALE GENOMIC DNA]</scope>
    <source>
        <strain evidence="5">cv. PFS-1207/04</strain>
    </source>
</reference>
<evidence type="ECO:0000256" key="1">
    <source>
        <dbReference type="ARBA" id="ARBA00004496"/>
    </source>
</evidence>
<dbReference type="PROSITE" id="PS50195">
    <property type="entry name" value="PX"/>
    <property type="match status" value="1"/>
</dbReference>
<dbReference type="SUPFAM" id="SSF64268">
    <property type="entry name" value="PX domain"/>
    <property type="match status" value="1"/>
</dbReference>
<evidence type="ECO:0000313" key="5">
    <source>
        <dbReference type="Proteomes" id="UP000266723"/>
    </source>
</evidence>
<protein>
    <recommendedName>
        <fullName evidence="3">PX domain-containing protein</fullName>
    </recommendedName>
</protein>
<keyword evidence="5" id="KW-1185">Reference proteome</keyword>
<comment type="caution">
    <text evidence="4">The sequence shown here is derived from an EMBL/GenBank/DDBJ whole genome shotgun (WGS) entry which is preliminary data.</text>
</comment>
<organism evidence="4 5">
    <name type="scientific">Brassica cretica</name>
    <name type="common">Mustard</name>
    <dbReference type="NCBI Taxonomy" id="69181"/>
    <lineage>
        <taxon>Eukaryota</taxon>
        <taxon>Viridiplantae</taxon>
        <taxon>Streptophyta</taxon>
        <taxon>Embryophyta</taxon>
        <taxon>Tracheophyta</taxon>
        <taxon>Spermatophyta</taxon>
        <taxon>Magnoliopsida</taxon>
        <taxon>eudicotyledons</taxon>
        <taxon>Gunneridae</taxon>
        <taxon>Pentapetalae</taxon>
        <taxon>rosids</taxon>
        <taxon>malvids</taxon>
        <taxon>Brassicales</taxon>
        <taxon>Brassicaceae</taxon>
        <taxon>Brassiceae</taxon>
        <taxon>Brassica</taxon>
    </lineage>
</organism>
<dbReference type="Gene3D" id="3.30.1520.10">
    <property type="entry name" value="Phox-like domain"/>
    <property type="match status" value="1"/>
</dbReference>
<proteinExistence type="predicted"/>
<name>A0ABQ7CGT6_BRACR</name>
<dbReference type="InterPro" id="IPR036871">
    <property type="entry name" value="PX_dom_sf"/>
</dbReference>
<accession>A0ABQ7CGT6</accession>
<evidence type="ECO:0000313" key="4">
    <source>
        <dbReference type="EMBL" id="KAF3550901.1"/>
    </source>
</evidence>
<dbReference type="InterPro" id="IPR001683">
    <property type="entry name" value="PX_dom"/>
</dbReference>
<feature type="domain" description="PX" evidence="3">
    <location>
        <begin position="1"/>
        <end position="190"/>
    </location>
</feature>
<dbReference type="PANTHER" id="PTHR22999:SF23">
    <property type="entry name" value="SORTING NEXIN-16"/>
    <property type="match status" value="1"/>
</dbReference>
<gene>
    <name evidence="4" type="ORF">DY000_02004142</name>
</gene>
<keyword evidence="2" id="KW-0963">Cytoplasm</keyword>
<sequence length="348" mass="39912">MDAPAFTGRTEWLTRTLVMKVIGCQMSCLKGELRLFTQRGFPPYVDHSPARLGRGPLHPGGLYLGWGQGPTPSTAFDDRMDSSLPPGVEPGSMTIGPQGPYQPSYHIPVSICFLPCRYSNFERLHRRFEENRNYNLLLPPKHILSSSTEDAFVHRHCIQLEKYLQDLLSIDNVAVHNEVWDFLSTSSKNYSLGESSLWMRPNVIEVIMNLADKVFQLSRGGLLRKKTFTAWKKLILLMTDAVDDWFLKKIHRLRNEDTVAHGIRWFQDVKIKFCGQMAYSLPEWMTVKRHWIRLIQMADQLGGEMVVKPSSFEQQLEAGASKFKKFLLPLDASTKGNRYINSCLRYLS</sequence>
<comment type="subcellular location">
    <subcellularLocation>
        <location evidence="1">Cytoplasm</location>
    </subcellularLocation>
</comment>
<dbReference type="PANTHER" id="PTHR22999">
    <property type="entry name" value="PX SERINE/THREONINE KINASE PXK"/>
    <property type="match status" value="1"/>
</dbReference>
<dbReference type="Proteomes" id="UP000266723">
    <property type="component" value="Unassembled WGS sequence"/>
</dbReference>
<evidence type="ECO:0000259" key="3">
    <source>
        <dbReference type="PROSITE" id="PS50195"/>
    </source>
</evidence>
<dbReference type="Pfam" id="PF00787">
    <property type="entry name" value="PX"/>
    <property type="match status" value="1"/>
</dbReference>